<name>A0A225UTD0_9STRA</name>
<dbReference type="OrthoDB" id="113382at2759"/>
<evidence type="ECO:0000313" key="2">
    <source>
        <dbReference type="Proteomes" id="UP000198211"/>
    </source>
</evidence>
<evidence type="ECO:0000313" key="1">
    <source>
        <dbReference type="EMBL" id="OWY96465.1"/>
    </source>
</evidence>
<dbReference type="Proteomes" id="UP000198211">
    <property type="component" value="Unassembled WGS sequence"/>
</dbReference>
<organism evidence="1 2">
    <name type="scientific">Phytophthora megakarya</name>
    <dbReference type="NCBI Taxonomy" id="4795"/>
    <lineage>
        <taxon>Eukaryota</taxon>
        <taxon>Sar</taxon>
        <taxon>Stramenopiles</taxon>
        <taxon>Oomycota</taxon>
        <taxon>Peronosporomycetes</taxon>
        <taxon>Peronosporales</taxon>
        <taxon>Peronosporaceae</taxon>
        <taxon>Phytophthora</taxon>
    </lineage>
</organism>
<comment type="caution">
    <text evidence="1">The sequence shown here is derived from an EMBL/GenBank/DDBJ whole genome shotgun (WGS) entry which is preliminary data.</text>
</comment>
<proteinExistence type="predicted"/>
<gene>
    <name evidence="1" type="ORF">PHMEG_00033259</name>
</gene>
<keyword evidence="2" id="KW-1185">Reference proteome</keyword>
<sequence length="129" mass="14602">MFEEVEDLPNTVAVKFGAIYHPKGGNSVPLGAVLVIHRFVEPGRTVLVWRCFIQGGNDFAGTFLHSINWCVLRRTTSDYTDVGMCIHLIPMHQNQNERSDGLEFSSIVLRSSNQDKLELTRLMQKLLLD</sequence>
<dbReference type="EMBL" id="NBNE01011595">
    <property type="protein sequence ID" value="OWY96465.1"/>
    <property type="molecule type" value="Genomic_DNA"/>
</dbReference>
<protein>
    <submittedName>
        <fullName evidence="1">Uncharacterized protein</fullName>
    </submittedName>
</protein>
<dbReference type="AlphaFoldDB" id="A0A225UTD0"/>
<accession>A0A225UTD0</accession>
<reference evidence="2" key="1">
    <citation type="submission" date="2017-03" db="EMBL/GenBank/DDBJ databases">
        <title>Phytopthora megakarya and P. palmivora, two closely related causual agents of cacao black pod achieved similar genome size and gene model numbers by different mechanisms.</title>
        <authorList>
            <person name="Ali S."/>
            <person name="Shao J."/>
            <person name="Larry D.J."/>
            <person name="Kronmiller B."/>
            <person name="Shen D."/>
            <person name="Strem M.D."/>
            <person name="Melnick R.L."/>
            <person name="Guiltinan M.J."/>
            <person name="Tyler B.M."/>
            <person name="Meinhardt L.W."/>
            <person name="Bailey B.A."/>
        </authorList>
    </citation>
    <scope>NUCLEOTIDE SEQUENCE [LARGE SCALE GENOMIC DNA]</scope>
    <source>
        <strain evidence="2">zdho120</strain>
    </source>
</reference>